<keyword evidence="1" id="KW-0812">Transmembrane</keyword>
<comment type="caution">
    <text evidence="2">The sequence shown here is derived from an EMBL/GenBank/DDBJ whole genome shotgun (WGS) entry which is preliminary data.</text>
</comment>
<reference evidence="2 3" key="1">
    <citation type="submission" date="2020-08" db="EMBL/GenBank/DDBJ databases">
        <authorList>
            <person name="Hejnol A."/>
        </authorList>
    </citation>
    <scope>NUCLEOTIDE SEQUENCE [LARGE SCALE GENOMIC DNA]</scope>
</reference>
<dbReference type="InterPro" id="IPR019169">
    <property type="entry name" value="Transmembrane_26"/>
</dbReference>
<name>A0A7I8W359_9ANNE</name>
<keyword evidence="1" id="KW-0472">Membrane</keyword>
<feature type="transmembrane region" description="Helical" evidence="1">
    <location>
        <begin position="46"/>
        <end position="68"/>
    </location>
</feature>
<keyword evidence="1" id="KW-1133">Transmembrane helix</keyword>
<accession>A0A7I8W359</accession>
<feature type="transmembrane region" description="Helical" evidence="1">
    <location>
        <begin position="193"/>
        <end position="210"/>
    </location>
</feature>
<dbReference type="EMBL" id="CAJFCJ010000018">
    <property type="protein sequence ID" value="CAD5122603.1"/>
    <property type="molecule type" value="Genomic_DNA"/>
</dbReference>
<dbReference type="PANTHER" id="PTHR22168:SF8">
    <property type="entry name" value="TRANSMEMBRANE PROTEIN 26"/>
    <property type="match status" value="1"/>
</dbReference>
<organism evidence="2 3">
    <name type="scientific">Dimorphilus gyrociliatus</name>
    <dbReference type="NCBI Taxonomy" id="2664684"/>
    <lineage>
        <taxon>Eukaryota</taxon>
        <taxon>Metazoa</taxon>
        <taxon>Spiralia</taxon>
        <taxon>Lophotrochozoa</taxon>
        <taxon>Annelida</taxon>
        <taxon>Polychaeta</taxon>
        <taxon>Polychaeta incertae sedis</taxon>
        <taxon>Dinophilidae</taxon>
        <taxon>Dimorphilus</taxon>
    </lineage>
</organism>
<sequence>MSYTNRDLDRSSSFEEESSGLNQLLKRCCVGGKAFFDALKAMITRLLFILHSLIAIWRVTITTGQLYWRGHEWKWFTPSVLFYLAAVVPPIWMLELNKLNYHESRLNNTLFAFDINKNSLNFLPLAISNDDWVLIVEQALLVLIIVCRWLMPKGDLTRDQLSSLLLIYLGTASDIVDFFTVMSEKQIVEDKGFVYCILFIWSWSLFQFPFTVTATKDNETDENEENQPDEKKETQREKCMKYVEIFLESEAWGIMISVLMQDGPFVIIRLIAIFKYKVFNYTNCFFACKNALVLALQLYRLISLYCEKKENKKKKGENKAKLGYNFCD</sequence>
<feature type="transmembrane region" description="Helical" evidence="1">
    <location>
        <begin position="132"/>
        <end position="151"/>
    </location>
</feature>
<keyword evidence="3" id="KW-1185">Reference proteome</keyword>
<dbReference type="OrthoDB" id="10042902at2759"/>
<dbReference type="Pfam" id="PF09772">
    <property type="entry name" value="Tmem26"/>
    <property type="match status" value="2"/>
</dbReference>
<dbReference type="AlphaFoldDB" id="A0A7I8W359"/>
<evidence type="ECO:0000256" key="1">
    <source>
        <dbReference type="SAM" id="Phobius"/>
    </source>
</evidence>
<dbReference type="PANTHER" id="PTHR22168">
    <property type="entry name" value="TMEM26 PROTEIN"/>
    <property type="match status" value="1"/>
</dbReference>
<gene>
    <name evidence="2" type="ORF">DGYR_LOCUS10401</name>
</gene>
<protein>
    <submittedName>
        <fullName evidence="2">DgyrCDS11015</fullName>
    </submittedName>
</protein>
<evidence type="ECO:0000313" key="3">
    <source>
        <dbReference type="Proteomes" id="UP000549394"/>
    </source>
</evidence>
<proteinExistence type="predicted"/>
<dbReference type="Proteomes" id="UP000549394">
    <property type="component" value="Unassembled WGS sequence"/>
</dbReference>
<evidence type="ECO:0000313" key="2">
    <source>
        <dbReference type="EMBL" id="CAD5122603.1"/>
    </source>
</evidence>
<feature type="transmembrane region" description="Helical" evidence="1">
    <location>
        <begin position="80"/>
        <end position="96"/>
    </location>
</feature>
<feature type="transmembrane region" description="Helical" evidence="1">
    <location>
        <begin position="251"/>
        <end position="272"/>
    </location>
</feature>